<sequence length="338" mass="37197">MAAHQSITALTIPLLLAGLLHWALFGALTVQLYFYYQAFPNDRAHVKSVVYTMYILEIIQTALITHDPVAYLGLAYDNSEVWAETVPIGWYTVPILSSIGSLIGQFFYAHRLYMLSNSYIIPVIIVLMSVVSSTGGFLDGKYLFEGQSRLDPSAQFSGLWLAGSALTDILIAVSMIYYLSKPSYELRKTRVLVSKVIRLIIETGFVTAVVTLITIGLFYGFPEDEFYFVSAQLIPNLYANTILAVLNSRLQIVGGRSQADGTEFIMSMSLPQFARSSGIINVDMPMPMNMNANTYTVERVEMGCPKTIEDAQTPSLTTVCDSTGITSFQVCSGNEAAA</sequence>
<dbReference type="EMBL" id="JAWWNJ010000162">
    <property type="protein sequence ID" value="KAK6978065.1"/>
    <property type="molecule type" value="Genomic_DNA"/>
</dbReference>
<keyword evidence="1" id="KW-1133">Transmembrane helix</keyword>
<comment type="caution">
    <text evidence="3">The sequence shown here is derived from an EMBL/GenBank/DDBJ whole genome shotgun (WGS) entry which is preliminary data.</text>
</comment>
<gene>
    <name evidence="3" type="ORF">R3P38DRAFT_502939</name>
</gene>
<reference evidence="3 4" key="1">
    <citation type="journal article" date="2024" name="J Genomics">
        <title>Draft genome sequencing and assembly of Favolaschia claudopus CIRM-BRFM 2984 isolated from oak limbs.</title>
        <authorList>
            <person name="Navarro D."/>
            <person name="Drula E."/>
            <person name="Chaduli D."/>
            <person name="Cazenave R."/>
            <person name="Ahrendt S."/>
            <person name="Wang J."/>
            <person name="Lipzen A."/>
            <person name="Daum C."/>
            <person name="Barry K."/>
            <person name="Grigoriev I.V."/>
            <person name="Favel A."/>
            <person name="Rosso M.N."/>
            <person name="Martin F."/>
        </authorList>
    </citation>
    <scope>NUCLEOTIDE SEQUENCE [LARGE SCALE GENOMIC DNA]</scope>
    <source>
        <strain evidence="3 4">CIRM-BRFM 2984</strain>
    </source>
</reference>
<feature type="transmembrane region" description="Helical" evidence="1">
    <location>
        <begin position="226"/>
        <end position="246"/>
    </location>
</feature>
<evidence type="ECO:0000259" key="2">
    <source>
        <dbReference type="Pfam" id="PF20152"/>
    </source>
</evidence>
<keyword evidence="1" id="KW-0812">Transmembrane</keyword>
<feature type="domain" description="DUF6534" evidence="2">
    <location>
        <begin position="164"/>
        <end position="249"/>
    </location>
</feature>
<feature type="transmembrane region" description="Helical" evidence="1">
    <location>
        <begin position="88"/>
        <end position="107"/>
    </location>
</feature>
<feature type="transmembrane region" description="Helical" evidence="1">
    <location>
        <begin position="199"/>
        <end position="220"/>
    </location>
</feature>
<keyword evidence="4" id="KW-1185">Reference proteome</keyword>
<evidence type="ECO:0000256" key="1">
    <source>
        <dbReference type="SAM" id="Phobius"/>
    </source>
</evidence>
<evidence type="ECO:0000313" key="3">
    <source>
        <dbReference type="EMBL" id="KAK6978065.1"/>
    </source>
</evidence>
<name>A0AAV9ZDE9_9AGAR</name>
<feature type="transmembrane region" description="Helical" evidence="1">
    <location>
        <begin position="12"/>
        <end position="36"/>
    </location>
</feature>
<dbReference type="InterPro" id="IPR045339">
    <property type="entry name" value="DUF6534"/>
</dbReference>
<feature type="transmembrane region" description="Helical" evidence="1">
    <location>
        <begin position="158"/>
        <end position="179"/>
    </location>
</feature>
<proteinExistence type="predicted"/>
<evidence type="ECO:0000313" key="4">
    <source>
        <dbReference type="Proteomes" id="UP001362999"/>
    </source>
</evidence>
<dbReference type="PANTHER" id="PTHR40465">
    <property type="entry name" value="CHROMOSOME 1, WHOLE GENOME SHOTGUN SEQUENCE"/>
    <property type="match status" value="1"/>
</dbReference>
<feature type="transmembrane region" description="Helical" evidence="1">
    <location>
        <begin position="119"/>
        <end position="138"/>
    </location>
</feature>
<dbReference type="Pfam" id="PF20152">
    <property type="entry name" value="DUF6534"/>
    <property type="match status" value="1"/>
</dbReference>
<accession>A0AAV9ZDE9</accession>
<keyword evidence="1" id="KW-0472">Membrane</keyword>
<dbReference type="PANTHER" id="PTHR40465:SF1">
    <property type="entry name" value="DUF6534 DOMAIN-CONTAINING PROTEIN"/>
    <property type="match status" value="1"/>
</dbReference>
<protein>
    <recommendedName>
        <fullName evidence="2">DUF6534 domain-containing protein</fullName>
    </recommendedName>
</protein>
<dbReference type="Proteomes" id="UP001362999">
    <property type="component" value="Unassembled WGS sequence"/>
</dbReference>
<organism evidence="3 4">
    <name type="scientific">Favolaschia claudopus</name>
    <dbReference type="NCBI Taxonomy" id="2862362"/>
    <lineage>
        <taxon>Eukaryota</taxon>
        <taxon>Fungi</taxon>
        <taxon>Dikarya</taxon>
        <taxon>Basidiomycota</taxon>
        <taxon>Agaricomycotina</taxon>
        <taxon>Agaricomycetes</taxon>
        <taxon>Agaricomycetidae</taxon>
        <taxon>Agaricales</taxon>
        <taxon>Marasmiineae</taxon>
        <taxon>Mycenaceae</taxon>
        <taxon>Favolaschia</taxon>
    </lineage>
</organism>
<dbReference type="AlphaFoldDB" id="A0AAV9ZDE9"/>